<comment type="caution">
    <text evidence="2">The sequence shown here is derived from an EMBL/GenBank/DDBJ whole genome shotgun (WGS) entry which is preliminary data.</text>
</comment>
<keyword evidence="3" id="KW-1185">Reference proteome</keyword>
<protein>
    <submittedName>
        <fullName evidence="2">Uncharacterized protein</fullName>
    </submittedName>
</protein>
<dbReference type="EMBL" id="BIFH01000031">
    <property type="protein sequence ID" value="GCD99082.1"/>
    <property type="molecule type" value="Genomic_DNA"/>
</dbReference>
<dbReference type="Gene3D" id="3.40.50.300">
    <property type="entry name" value="P-loop containing nucleotide triphosphate hydrolases"/>
    <property type="match status" value="1"/>
</dbReference>
<dbReference type="SUPFAM" id="SSF52540">
    <property type="entry name" value="P-loop containing nucleoside triphosphate hydrolases"/>
    <property type="match status" value="1"/>
</dbReference>
<gene>
    <name evidence="2" type="ORF">EHYA_06794</name>
</gene>
<dbReference type="InterPro" id="IPR027417">
    <property type="entry name" value="P-loop_NTPase"/>
</dbReference>
<feature type="compositionally biased region" description="Low complexity" evidence="1">
    <location>
        <begin position="48"/>
        <end position="58"/>
    </location>
</feature>
<sequence>MTDTRQHLGNLVRAAAAGTPQLLLRYGTVHAQITHLAATPAPEDTPSAITTPPRAVAAPAPPPSADTPPDTDDPASGRPAAKAGRRVAGFATALGEATAARRRAVSFGPTALDEALGGGALPGRLVVVVGAPGAGGGLLAAGTVLSATLAPPTTPTHHAVLSCTPGRPRADVAARLTAAAAGVDHRRLRAGTLTDIERAADGASTRLAAGGLLLDDGTDLTSDLLHATAADIAGLRLVALDPLNHLVRPTADAGRPGPARETVGALRPRASGPDEGEGGGGRQVRQQASSAHSLALSWVLAHHSRTRQPRKRFPRCLSRPRYRRCRCKPEVLNRQFQGVGEPPDDRDVGQRREAAFVPGDLRGGVSGPAAEFGECPRPRQAGPANPRTRPRALPLLLDGGHGRPPRLPIQGLPLIAPAHPRDESLCTTRKAFAACVPGGDAGARREA</sequence>
<organism evidence="2 3">
    <name type="scientific">Embleya hyalina</name>
    <dbReference type="NCBI Taxonomy" id="516124"/>
    <lineage>
        <taxon>Bacteria</taxon>
        <taxon>Bacillati</taxon>
        <taxon>Actinomycetota</taxon>
        <taxon>Actinomycetes</taxon>
        <taxon>Kitasatosporales</taxon>
        <taxon>Streptomycetaceae</taxon>
        <taxon>Embleya</taxon>
    </lineage>
</organism>
<feature type="region of interest" description="Disordered" evidence="1">
    <location>
        <begin position="248"/>
        <end position="288"/>
    </location>
</feature>
<accession>A0A401YWT3</accession>
<evidence type="ECO:0000313" key="3">
    <source>
        <dbReference type="Proteomes" id="UP000286931"/>
    </source>
</evidence>
<dbReference type="AlphaFoldDB" id="A0A401YWT3"/>
<evidence type="ECO:0000313" key="2">
    <source>
        <dbReference type="EMBL" id="GCD99082.1"/>
    </source>
</evidence>
<feature type="region of interest" description="Disordered" evidence="1">
    <location>
        <begin position="38"/>
        <end position="84"/>
    </location>
</feature>
<name>A0A401YWT3_9ACTN</name>
<evidence type="ECO:0000256" key="1">
    <source>
        <dbReference type="SAM" id="MobiDB-lite"/>
    </source>
</evidence>
<feature type="region of interest" description="Disordered" evidence="1">
    <location>
        <begin position="360"/>
        <end position="389"/>
    </location>
</feature>
<proteinExistence type="predicted"/>
<dbReference type="Proteomes" id="UP000286931">
    <property type="component" value="Unassembled WGS sequence"/>
</dbReference>
<reference evidence="2 3" key="1">
    <citation type="submission" date="2018-12" db="EMBL/GenBank/DDBJ databases">
        <title>Draft genome sequence of Embleya hyalina NBRC 13850T.</title>
        <authorList>
            <person name="Komaki H."/>
            <person name="Hosoyama A."/>
            <person name="Kimura A."/>
            <person name="Ichikawa N."/>
            <person name="Tamura T."/>
        </authorList>
    </citation>
    <scope>NUCLEOTIDE SEQUENCE [LARGE SCALE GENOMIC DNA]</scope>
    <source>
        <strain evidence="2 3">NBRC 13850</strain>
    </source>
</reference>